<protein>
    <recommendedName>
        <fullName evidence="5">Armadillo-like helical domain-containing protein</fullName>
    </recommendedName>
</protein>
<name>A0ABR4A4N6_9LECA</name>
<keyword evidence="2" id="KW-0812">Transmembrane</keyword>
<comment type="subcellular location">
    <subcellularLocation>
        <location evidence="1">Membrane</location>
    </subcellularLocation>
</comment>
<sequence>MEVSPLTQDTRPASFQPKIDRLYEDLLKQDDEDHADSDGFWGEFFLLRPDKAALQERLKVLTPEDLLHVQHETQELFIRAVHQVKAGKAPSDEHALDTLTVFLGVILAKRYTNPSADIITVLAGLDEVDAVFFEFANAIECIVRTSGSVEVRKKAIEVALSLTSGAYQTSLVSYFTHRDLFPALMKFIQESDIPEQVFKPYLLLGLLANYNKFEFRNPYRLRLEDFVNEGIIQKIVRGLGSICSQSRDSYVAIQEDIAEGWTLSNTLAYISLGLLAPGKGAKPASTSADDLRERFVKLPNPNAAVLLGVYDFTNANKIFCSNLISCPPSPGTGEAPFSAFLSLTSYVLHHAYRSSRATLYGLLNLLTLRIIVEDLVLCKTLCDPEIVFAVRLCRQRQPFLPATPKARPAIASILDLLVDTINHNLRRHLDIPLYISTINLIHRILSYLTFTRTRLTYHWSLLWQTLLSFLRFMATYAPSLAMQDPDVPLLLKPFLATLALAVTSGESFLPDPAAYDDLFYKLVEAGEYLDRFKKAFQAHLPPPEESKASRNGPTTAPIDTLIQVAAHYHDLVEAEKGKGRVSSNLSPREVSKVIRQGYETLSLPATDGLDRWDRFREGDERGMLKRVARVAVEDTKRLLGASWVWG</sequence>
<reference evidence="6 7" key="1">
    <citation type="submission" date="2024-09" db="EMBL/GenBank/DDBJ databases">
        <title>Rethinking Asexuality: The Enigmatic Case of Functional Sexual Genes in Lepraria (Stereocaulaceae).</title>
        <authorList>
            <person name="Doellman M."/>
            <person name="Sun Y."/>
            <person name="Barcenas-Pena A."/>
            <person name="Lumbsch H.T."/>
            <person name="Grewe F."/>
        </authorList>
    </citation>
    <scope>NUCLEOTIDE SEQUENCE [LARGE SCALE GENOMIC DNA]</scope>
    <source>
        <strain evidence="6 7">Mercado 3170</strain>
    </source>
</reference>
<dbReference type="InterPro" id="IPR039868">
    <property type="entry name" value="ARMD3-like"/>
</dbReference>
<comment type="caution">
    <text evidence="6">The sequence shown here is derived from an EMBL/GenBank/DDBJ whole genome shotgun (WGS) entry which is preliminary data.</text>
</comment>
<evidence type="ECO:0000259" key="5">
    <source>
        <dbReference type="SMART" id="SM01158"/>
    </source>
</evidence>
<accession>A0ABR4A4N6</accession>
<keyword evidence="7" id="KW-1185">Reference proteome</keyword>
<keyword evidence="3" id="KW-1133">Transmembrane helix</keyword>
<evidence type="ECO:0000313" key="6">
    <source>
        <dbReference type="EMBL" id="KAL2040874.1"/>
    </source>
</evidence>
<evidence type="ECO:0000256" key="4">
    <source>
        <dbReference type="ARBA" id="ARBA00023136"/>
    </source>
</evidence>
<dbReference type="Proteomes" id="UP001590950">
    <property type="component" value="Unassembled WGS sequence"/>
</dbReference>
<organism evidence="6 7">
    <name type="scientific">Stereocaulon virgatum</name>
    <dbReference type="NCBI Taxonomy" id="373712"/>
    <lineage>
        <taxon>Eukaryota</taxon>
        <taxon>Fungi</taxon>
        <taxon>Dikarya</taxon>
        <taxon>Ascomycota</taxon>
        <taxon>Pezizomycotina</taxon>
        <taxon>Lecanoromycetes</taxon>
        <taxon>OSLEUM clade</taxon>
        <taxon>Lecanoromycetidae</taxon>
        <taxon>Lecanorales</taxon>
        <taxon>Lecanorineae</taxon>
        <taxon>Stereocaulaceae</taxon>
        <taxon>Stereocaulon</taxon>
    </lineage>
</organism>
<dbReference type="EMBL" id="JBEFKJ010000019">
    <property type="protein sequence ID" value="KAL2040874.1"/>
    <property type="molecule type" value="Genomic_DNA"/>
</dbReference>
<proteinExistence type="predicted"/>
<feature type="domain" description="Armadillo-like helical" evidence="5">
    <location>
        <begin position="401"/>
        <end position="639"/>
    </location>
</feature>
<evidence type="ECO:0000256" key="2">
    <source>
        <dbReference type="ARBA" id="ARBA00022692"/>
    </source>
</evidence>
<evidence type="ECO:0000256" key="3">
    <source>
        <dbReference type="ARBA" id="ARBA00022989"/>
    </source>
</evidence>
<keyword evidence="4" id="KW-0472">Membrane</keyword>
<dbReference type="PANTHER" id="PTHR13608:SF3">
    <property type="entry name" value="ARMADILLO-LIKE HELICAL DOMAIN-CONTAINING PROTEIN 3"/>
    <property type="match status" value="1"/>
</dbReference>
<gene>
    <name evidence="6" type="ORF">N7G274_006332</name>
</gene>
<evidence type="ECO:0000313" key="7">
    <source>
        <dbReference type="Proteomes" id="UP001590950"/>
    </source>
</evidence>
<evidence type="ECO:0000256" key="1">
    <source>
        <dbReference type="ARBA" id="ARBA00004370"/>
    </source>
</evidence>
<dbReference type="InterPro" id="IPR013636">
    <property type="entry name" value="ARMH3_C"/>
</dbReference>
<dbReference type="PANTHER" id="PTHR13608">
    <property type="entry name" value="ARMADILLO-LIKE HELICAL DOMAIN-CONTAINING PROTEIN 3"/>
    <property type="match status" value="1"/>
</dbReference>
<dbReference type="SMART" id="SM01158">
    <property type="entry name" value="DUF1741"/>
    <property type="match status" value="1"/>
</dbReference>
<dbReference type="Pfam" id="PF08427">
    <property type="entry name" value="ARMH3_C"/>
    <property type="match status" value="1"/>
</dbReference>